<protein>
    <recommendedName>
        <fullName evidence="3">YgjV family protein</fullName>
    </recommendedName>
</protein>
<evidence type="ECO:0000313" key="2">
    <source>
        <dbReference type="EMBL" id="XBH21394.1"/>
    </source>
</evidence>
<reference evidence="2" key="1">
    <citation type="submission" date="2024-02" db="EMBL/GenBank/DDBJ databases">
        <title>Tomenella chthoni gen. nov. sp. nov., a member of the family Jonesiaceae isolated from bat guano.</title>
        <authorList>
            <person name="Miller S.L."/>
            <person name="King J."/>
            <person name="Sankaranarayanan K."/>
            <person name="Lawson P.A."/>
        </authorList>
    </citation>
    <scope>NUCLEOTIDE SEQUENCE</scope>
    <source>
        <strain evidence="2">BS-20</strain>
    </source>
</reference>
<keyword evidence="1" id="KW-0472">Membrane</keyword>
<evidence type="ECO:0008006" key="3">
    <source>
        <dbReference type="Google" id="ProtNLM"/>
    </source>
</evidence>
<gene>
    <name evidence="2" type="ORF">V5R04_14455</name>
</gene>
<keyword evidence="1" id="KW-0812">Transmembrane</keyword>
<proteinExistence type="predicted"/>
<organism evidence="2">
    <name type="scientific">Jonesiaceae bacterium BS-20</name>
    <dbReference type="NCBI Taxonomy" id="3120821"/>
    <lineage>
        <taxon>Bacteria</taxon>
        <taxon>Bacillati</taxon>
        <taxon>Actinomycetota</taxon>
        <taxon>Actinomycetes</taxon>
        <taxon>Micrococcales</taxon>
        <taxon>Jonesiaceae</taxon>
    </lineage>
</organism>
<evidence type="ECO:0000256" key="1">
    <source>
        <dbReference type="SAM" id="Phobius"/>
    </source>
</evidence>
<dbReference type="SUPFAM" id="SSF55729">
    <property type="entry name" value="Acyl-CoA N-acyltransferases (Nat)"/>
    <property type="match status" value="1"/>
</dbReference>
<feature type="transmembrane region" description="Helical" evidence="1">
    <location>
        <begin position="32"/>
        <end position="60"/>
    </location>
</feature>
<keyword evidence="1" id="KW-1133">Transmembrane helix</keyword>
<dbReference type="InterPro" id="IPR016181">
    <property type="entry name" value="Acyl_CoA_acyltransferase"/>
</dbReference>
<dbReference type="EMBL" id="CP146203">
    <property type="protein sequence ID" value="XBH21394.1"/>
    <property type="molecule type" value="Genomic_DNA"/>
</dbReference>
<feature type="transmembrane region" description="Helical" evidence="1">
    <location>
        <begin position="6"/>
        <end position="25"/>
    </location>
</feature>
<accession>A0AAU7DTW5</accession>
<name>A0AAU7DTW5_9MICO</name>
<sequence length="206" mass="22703">MNWLEVFGWIGSGVLVWSLLQTRILRLRVLNLTGCVISVIYALLAGIWPILGLNAVLALINIFHLRKLTSQAANETSYSVVALQPSDAYFQFLLTKHAADIAATHPNFSGVPDDAEVYLILHIDETVGMVVLSQPTAGHAQIVLDYVTPRFRDFSPGRYLFQDSGLLRERGLASITTQPHLDAPTQKYYAAVGFSRQGDHAVLELG</sequence>
<dbReference type="AlphaFoldDB" id="A0AAU7DTW5"/>